<feature type="compositionally biased region" description="Low complexity" evidence="1">
    <location>
        <begin position="21"/>
        <end position="35"/>
    </location>
</feature>
<protein>
    <submittedName>
        <fullName evidence="2">Uncharacterized protein</fullName>
    </submittedName>
</protein>
<organism evidence="2 3">
    <name type="scientific">Tuber borchii</name>
    <name type="common">White truffle</name>
    <dbReference type="NCBI Taxonomy" id="42251"/>
    <lineage>
        <taxon>Eukaryota</taxon>
        <taxon>Fungi</taxon>
        <taxon>Dikarya</taxon>
        <taxon>Ascomycota</taxon>
        <taxon>Pezizomycotina</taxon>
        <taxon>Pezizomycetes</taxon>
        <taxon>Pezizales</taxon>
        <taxon>Tuberaceae</taxon>
        <taxon>Tuber</taxon>
    </lineage>
</organism>
<comment type="caution">
    <text evidence="2">The sequence shown here is derived from an EMBL/GenBank/DDBJ whole genome shotgun (WGS) entry which is preliminary data.</text>
</comment>
<evidence type="ECO:0000313" key="3">
    <source>
        <dbReference type="Proteomes" id="UP000244722"/>
    </source>
</evidence>
<sequence>MPIQQFITAAGTTPPEPVTPPTTTTTTTTTTAESPTIPPLSPAPLSTLSEALTALELEVAHHENILYNIQTTLTTLLPVTQQTTLNILSSIENAAEDLWSLKQQYERVNVALLRLRLDDIRQKRNSNSDNNDGHDNNDEELDQMKKLAEMISKSLRWAEEFRMELSRRTDAVYFAAGDLEGIEVGDGDGELEVVGSRRGGLGVVCVDSAATVGGVVGCLWNDERSDGRANSWDVDDILLDTGENTANMM</sequence>
<dbReference type="AlphaFoldDB" id="A0A2T7A0F7"/>
<evidence type="ECO:0000256" key="1">
    <source>
        <dbReference type="SAM" id="MobiDB-lite"/>
    </source>
</evidence>
<dbReference type="EMBL" id="NESQ01000049">
    <property type="protein sequence ID" value="PUU81190.1"/>
    <property type="molecule type" value="Genomic_DNA"/>
</dbReference>
<reference evidence="2 3" key="1">
    <citation type="submission" date="2017-04" db="EMBL/GenBank/DDBJ databases">
        <title>Draft genome sequence of Tuber borchii Vittad., a whitish edible truffle.</title>
        <authorList>
            <consortium name="DOE Joint Genome Institute"/>
            <person name="Murat C."/>
            <person name="Kuo A."/>
            <person name="Barry K.W."/>
            <person name="Clum A."/>
            <person name="Dockter R.B."/>
            <person name="Fauchery L."/>
            <person name="Iotti M."/>
            <person name="Kohler A."/>
            <person name="Labutti K."/>
            <person name="Lindquist E.A."/>
            <person name="Lipzen A."/>
            <person name="Ohm R.A."/>
            <person name="Wang M."/>
            <person name="Grigoriev I.V."/>
            <person name="Zambonelli A."/>
            <person name="Martin F.M."/>
        </authorList>
    </citation>
    <scope>NUCLEOTIDE SEQUENCE [LARGE SCALE GENOMIC DNA]</scope>
    <source>
        <strain evidence="2 3">Tbo3840</strain>
    </source>
</reference>
<gene>
    <name evidence="2" type="ORF">B9Z19DRAFT_1106622</name>
</gene>
<keyword evidence="3" id="KW-1185">Reference proteome</keyword>
<evidence type="ECO:0000313" key="2">
    <source>
        <dbReference type="EMBL" id="PUU81190.1"/>
    </source>
</evidence>
<dbReference type="OrthoDB" id="5419921at2759"/>
<dbReference type="Proteomes" id="UP000244722">
    <property type="component" value="Unassembled WGS sequence"/>
</dbReference>
<feature type="region of interest" description="Disordered" evidence="1">
    <location>
        <begin position="7"/>
        <end position="36"/>
    </location>
</feature>
<name>A0A2T7A0F7_TUBBO</name>
<accession>A0A2T7A0F7</accession>
<proteinExistence type="predicted"/>